<proteinExistence type="predicted"/>
<keyword evidence="1" id="KW-0378">Hydrolase</keyword>
<dbReference type="GO" id="GO:0016787">
    <property type="term" value="F:hydrolase activity"/>
    <property type="evidence" value="ECO:0007669"/>
    <property type="project" value="UniProtKB-KW"/>
</dbReference>
<evidence type="ECO:0000313" key="1">
    <source>
        <dbReference type="EMBL" id="MFC4559211.1"/>
    </source>
</evidence>
<dbReference type="NCBIfam" id="TIGR01509">
    <property type="entry name" value="HAD-SF-IA-v3"/>
    <property type="match status" value="1"/>
</dbReference>
<dbReference type="RefSeq" id="WP_390296890.1">
    <property type="nucleotide sequence ID" value="NZ_JBHSFU010000007.1"/>
</dbReference>
<dbReference type="SFLD" id="SFLDS00003">
    <property type="entry name" value="Haloacid_Dehalogenase"/>
    <property type="match status" value="1"/>
</dbReference>
<sequence length="215" mass="24710">MDNEVKMIFLDAGGVLFDTPLKGDDRVRHLMMERGYPKSKIDSAIMKAKLIKIPFITNWNEEEQYFKEYYGAMAEEFGEVGLTNELFHFTHFAGNCELFPEVKDVLSELSKEYRLAVISNALPSMDWVFDRLGIRKFFDLIILSAFVKESKPAEAIYNIALNQAQALSTESIFIDDKTENTEAAERVGMIGLPLDRSKMNLRDLLTEQHILRQKD</sequence>
<dbReference type="NCBIfam" id="TIGR01549">
    <property type="entry name" value="HAD-SF-IA-v1"/>
    <property type="match status" value="1"/>
</dbReference>
<comment type="caution">
    <text evidence="1">The sequence shown here is derived from an EMBL/GenBank/DDBJ whole genome shotgun (WGS) entry which is preliminary data.</text>
</comment>
<reference evidence="2" key="1">
    <citation type="journal article" date="2019" name="Int. J. Syst. Evol. Microbiol.">
        <title>The Global Catalogue of Microorganisms (GCM) 10K type strain sequencing project: providing services to taxonomists for standard genome sequencing and annotation.</title>
        <authorList>
            <consortium name="The Broad Institute Genomics Platform"/>
            <consortium name="The Broad Institute Genome Sequencing Center for Infectious Disease"/>
            <person name="Wu L."/>
            <person name="Ma J."/>
        </authorList>
    </citation>
    <scope>NUCLEOTIDE SEQUENCE [LARGE SCALE GENOMIC DNA]</scope>
    <source>
        <strain evidence="2">CGMCC 4.7426</strain>
    </source>
</reference>
<dbReference type="PRINTS" id="PR00413">
    <property type="entry name" value="HADHALOGNASE"/>
</dbReference>
<dbReference type="InterPro" id="IPR023214">
    <property type="entry name" value="HAD_sf"/>
</dbReference>
<dbReference type="Gene3D" id="3.40.50.1000">
    <property type="entry name" value="HAD superfamily/HAD-like"/>
    <property type="match status" value="1"/>
</dbReference>
<dbReference type="EMBL" id="JBHSFU010000007">
    <property type="protein sequence ID" value="MFC4559211.1"/>
    <property type="molecule type" value="Genomic_DNA"/>
</dbReference>
<dbReference type="Pfam" id="PF13419">
    <property type="entry name" value="HAD_2"/>
    <property type="match status" value="1"/>
</dbReference>
<name>A0ABV9DKE8_9BACI</name>
<organism evidence="1 2">
    <name type="scientific">Virgibacillus kekensis</name>
    <dbReference type="NCBI Taxonomy" id="202261"/>
    <lineage>
        <taxon>Bacteria</taxon>
        <taxon>Bacillati</taxon>
        <taxon>Bacillota</taxon>
        <taxon>Bacilli</taxon>
        <taxon>Bacillales</taxon>
        <taxon>Bacillaceae</taxon>
        <taxon>Virgibacillus</taxon>
    </lineage>
</organism>
<dbReference type="Proteomes" id="UP001595989">
    <property type="component" value="Unassembled WGS sequence"/>
</dbReference>
<dbReference type="InterPro" id="IPR036412">
    <property type="entry name" value="HAD-like_sf"/>
</dbReference>
<dbReference type="SFLD" id="SFLDG01129">
    <property type="entry name" value="C1.5:_HAD__Beta-PGM__Phosphata"/>
    <property type="match status" value="1"/>
</dbReference>
<dbReference type="PANTHER" id="PTHR43611:SF3">
    <property type="entry name" value="FLAVIN MONONUCLEOTIDE HYDROLASE 1, CHLOROPLATIC"/>
    <property type="match status" value="1"/>
</dbReference>
<dbReference type="InterPro" id="IPR041492">
    <property type="entry name" value="HAD_2"/>
</dbReference>
<protein>
    <submittedName>
        <fullName evidence="1">HAD family hydrolase</fullName>
        <ecNumber evidence="1">3.1.3.-</ecNumber>
    </submittedName>
</protein>
<evidence type="ECO:0000313" key="2">
    <source>
        <dbReference type="Proteomes" id="UP001595989"/>
    </source>
</evidence>
<gene>
    <name evidence="1" type="ORF">ACFO3D_13510</name>
</gene>
<dbReference type="SUPFAM" id="SSF56784">
    <property type="entry name" value="HAD-like"/>
    <property type="match status" value="1"/>
</dbReference>
<dbReference type="InterPro" id="IPR006439">
    <property type="entry name" value="HAD-SF_hydro_IA"/>
</dbReference>
<accession>A0ABV9DKE8</accession>
<dbReference type="EC" id="3.1.3.-" evidence="1"/>
<dbReference type="PANTHER" id="PTHR43611">
    <property type="entry name" value="ALPHA-D-GLUCOSE 1-PHOSPHATE PHOSPHATASE"/>
    <property type="match status" value="1"/>
</dbReference>
<keyword evidence="2" id="KW-1185">Reference proteome</keyword>